<keyword evidence="2" id="KW-0472">Membrane</keyword>
<evidence type="ECO:0000256" key="1">
    <source>
        <dbReference type="SAM" id="MobiDB-lite"/>
    </source>
</evidence>
<keyword evidence="2" id="KW-0812">Transmembrane</keyword>
<keyword evidence="3" id="KW-0732">Signal</keyword>
<evidence type="ECO:0000313" key="4">
    <source>
        <dbReference type="EMBL" id="MFC5646510.1"/>
    </source>
</evidence>
<feature type="transmembrane region" description="Helical" evidence="2">
    <location>
        <begin position="252"/>
        <end position="272"/>
    </location>
</feature>
<comment type="caution">
    <text evidence="4">The sequence shown here is derived from an EMBL/GenBank/DDBJ whole genome shotgun (WGS) entry which is preliminary data.</text>
</comment>
<feature type="region of interest" description="Disordered" evidence="1">
    <location>
        <begin position="224"/>
        <end position="244"/>
    </location>
</feature>
<keyword evidence="2" id="KW-1133">Transmembrane helix</keyword>
<evidence type="ECO:0000256" key="3">
    <source>
        <dbReference type="SAM" id="SignalP"/>
    </source>
</evidence>
<feature type="chain" id="PRO_5045142303" description="Gram-positive cocci surface proteins LPxTG domain-containing protein" evidence="3">
    <location>
        <begin position="35"/>
        <end position="278"/>
    </location>
</feature>
<proteinExistence type="predicted"/>
<organism evidence="4 5">
    <name type="scientific">Kitasatospora cinereorecta</name>
    <dbReference type="NCBI Taxonomy" id="285560"/>
    <lineage>
        <taxon>Bacteria</taxon>
        <taxon>Bacillati</taxon>
        <taxon>Actinomycetota</taxon>
        <taxon>Actinomycetes</taxon>
        <taxon>Kitasatosporales</taxon>
        <taxon>Streptomycetaceae</taxon>
        <taxon>Kitasatospora</taxon>
    </lineage>
</organism>
<dbReference type="EMBL" id="JBHSOC010000103">
    <property type="protein sequence ID" value="MFC5646510.1"/>
    <property type="molecule type" value="Genomic_DNA"/>
</dbReference>
<feature type="compositionally biased region" description="Low complexity" evidence="1">
    <location>
        <begin position="224"/>
        <end position="238"/>
    </location>
</feature>
<feature type="region of interest" description="Disordered" evidence="1">
    <location>
        <begin position="179"/>
        <end position="209"/>
    </location>
</feature>
<name>A0ABW0VQR3_9ACTN</name>
<protein>
    <recommendedName>
        <fullName evidence="6">Gram-positive cocci surface proteins LPxTG domain-containing protein</fullName>
    </recommendedName>
</protein>
<keyword evidence="5" id="KW-1185">Reference proteome</keyword>
<feature type="signal peptide" evidence="3">
    <location>
        <begin position="1"/>
        <end position="34"/>
    </location>
</feature>
<reference evidence="5" key="1">
    <citation type="journal article" date="2019" name="Int. J. Syst. Evol. Microbiol.">
        <title>The Global Catalogue of Microorganisms (GCM) 10K type strain sequencing project: providing services to taxonomists for standard genome sequencing and annotation.</title>
        <authorList>
            <consortium name="The Broad Institute Genomics Platform"/>
            <consortium name="The Broad Institute Genome Sequencing Center for Infectious Disease"/>
            <person name="Wu L."/>
            <person name="Ma J."/>
        </authorList>
    </citation>
    <scope>NUCLEOTIDE SEQUENCE [LARGE SCALE GENOMIC DNA]</scope>
    <source>
        <strain evidence="5">CGMCC 4.1622</strain>
    </source>
</reference>
<accession>A0ABW0VQR3</accession>
<evidence type="ECO:0000256" key="2">
    <source>
        <dbReference type="SAM" id="Phobius"/>
    </source>
</evidence>
<evidence type="ECO:0008006" key="6">
    <source>
        <dbReference type="Google" id="ProtNLM"/>
    </source>
</evidence>
<dbReference type="RefSeq" id="WP_346140444.1">
    <property type="nucleotide sequence ID" value="NZ_BAAAUA010000001.1"/>
</dbReference>
<evidence type="ECO:0000313" key="5">
    <source>
        <dbReference type="Proteomes" id="UP001596066"/>
    </source>
</evidence>
<dbReference type="Proteomes" id="UP001596066">
    <property type="component" value="Unassembled WGS sequence"/>
</dbReference>
<gene>
    <name evidence="4" type="ORF">ACFPZF_34870</name>
</gene>
<sequence length="278" mass="28277">MRAPVISRFVATSAAAVVLGIGLPLLSGTGTAWACGDEQNTSVEELPEQHATRPAIAFIAPTPGSMTAGGKVEIGLEVVNTTGQAYQRFAPTLDVYDVGGPTNISDLSLEVMKDGQWIPLKLRPGCDPTRIGDTSPLAAPLADGATRRYLFRFGVTDRLETAITMRVYGGLSGNGQVPTFDMAVKPSKPAEQPTSRPTASTAPTTPAPAVPAAVTTTAAAAPAATATATASTEPAAAPQQELASTGPSSVTGFLFASALASLALGGGVLYGVRRITKG</sequence>